<sequence length="821" mass="89765">MAEDHDQSRITQLVSQADADIEAANYLHAADLLREASAIHPENALIRDTWQRLHAQESRGPFVSLVKSYLNSKNEKHGWDAVAYAEHNQLSRDVAEEATQILMDFTGEDAIADRITGRLLKGHLHARKYLAAHFKEKPHNIFERFFDRGDDSTEGLFVVLLDSSAWTSEDERITALRDIFMLSLAQMMEAGLAHPERAMKSISRALVAEANHLNGIIDADGFDVILSSMDIRAPPALRSQATLATAKLLELSPENSQKLISRYVAHKVQYPTTDGLVLAFSAAAAIFPIAPQQSAALFLTQGFLEGLPELVMSRRSQRLEQAALELLSAACIEKTCREAIAKHVKFWLEDVAKTSLDKAKANKAALILVKIHEAPAGEDSAMVSDSDDHSQDELVARFKKVVLSSDEVVKQESVEGLAYSSLKPRIKEELAKDKVFLRELVKVMNAEGAAKPLIFGGLTILSNLTAYRPVSTEEQKRISQLKAYANSKKPAPDDPLDDDAHVTARCAKVLQANVVPFLVHECKKASPNVLSQILGILLSLSKEQKHRGTMAQQGVIKALVQVNETVQQHTSHTQASYGKSASRTAAHILARILISVNPHHIFSNSTLPITTAVRPLVHLLDDDPEQEQRDLLPVFESLLALTNLASAEDDAREAIIKLAWTRIEDLLLANNPMVQRAAVELVCNLQLSPHGAIKFADGTPAARNRLHILLALADAEDAATRRAAGGALAMLTEWDAAADAVLQRERGVDIVMGLVEDDADDLRHRGVVCLKNLVTAPGPVGGRGREKVKALNGPAVLKEVLKETKNPAILQEGVVALKALL</sequence>
<evidence type="ECO:0000313" key="5">
    <source>
        <dbReference type="Proteomes" id="UP001363622"/>
    </source>
</evidence>
<dbReference type="Gene3D" id="1.25.10.10">
    <property type="entry name" value="Leucine-rich Repeat Variant"/>
    <property type="match status" value="1"/>
</dbReference>
<dbReference type="PANTHER" id="PTHR45994">
    <property type="entry name" value="FI21225P1"/>
    <property type="match status" value="1"/>
</dbReference>
<evidence type="ECO:0000313" key="4">
    <source>
        <dbReference type="EMBL" id="KAK7511579.1"/>
    </source>
</evidence>
<dbReference type="SUPFAM" id="SSF48371">
    <property type="entry name" value="ARM repeat"/>
    <property type="match status" value="2"/>
</dbReference>
<dbReference type="Pfam" id="PF11701">
    <property type="entry name" value="UNC45-central"/>
    <property type="match status" value="1"/>
</dbReference>
<dbReference type="Gene3D" id="1.25.10.100">
    <property type="match status" value="1"/>
</dbReference>
<dbReference type="InterPro" id="IPR016024">
    <property type="entry name" value="ARM-type_fold"/>
</dbReference>
<comment type="caution">
    <text evidence="4">The sequence shown here is derived from an EMBL/GenBank/DDBJ whole genome shotgun (WGS) entry which is preliminary data.</text>
</comment>
<reference evidence="4 5" key="1">
    <citation type="submission" date="2024-04" db="EMBL/GenBank/DDBJ databases">
        <title>Phyllosticta paracitricarpa is synonymous to the EU quarantine fungus P. citricarpa based on phylogenomic analyses.</title>
        <authorList>
            <consortium name="Lawrence Berkeley National Laboratory"/>
            <person name="Van Ingen-Buijs V.A."/>
            <person name="Van Westerhoven A.C."/>
            <person name="Haridas S."/>
            <person name="Skiadas P."/>
            <person name="Martin F."/>
            <person name="Groenewald J.Z."/>
            <person name="Crous P.W."/>
            <person name="Seidl M.F."/>
        </authorList>
    </citation>
    <scope>NUCLEOTIDE SEQUENCE [LARGE SCALE GENOMIC DNA]</scope>
    <source>
        <strain evidence="4 5">CBS 123371</strain>
    </source>
</reference>
<evidence type="ECO:0000256" key="1">
    <source>
        <dbReference type="ARBA" id="ARBA00004496"/>
    </source>
</evidence>
<evidence type="ECO:0000259" key="3">
    <source>
        <dbReference type="Pfam" id="PF11701"/>
    </source>
</evidence>
<feature type="domain" description="UNC-45/Cro1/She4 central" evidence="3">
    <location>
        <begin position="220"/>
        <end position="371"/>
    </location>
</feature>
<gene>
    <name evidence="4" type="ORF">IWZ03DRAFT_386953</name>
</gene>
<dbReference type="PANTHER" id="PTHR45994:SF1">
    <property type="entry name" value="FI21225P1"/>
    <property type="match status" value="1"/>
</dbReference>
<dbReference type="InterPro" id="IPR011989">
    <property type="entry name" value="ARM-like"/>
</dbReference>
<comment type="subcellular location">
    <subcellularLocation>
        <location evidence="1">Cytoplasm</location>
    </subcellularLocation>
</comment>
<keyword evidence="5" id="KW-1185">Reference proteome</keyword>
<evidence type="ECO:0000256" key="2">
    <source>
        <dbReference type="ARBA" id="ARBA00022490"/>
    </source>
</evidence>
<keyword evidence="2" id="KW-0963">Cytoplasm</keyword>
<organism evidence="4 5">
    <name type="scientific">Phyllosticta citriasiana</name>
    <dbReference type="NCBI Taxonomy" id="595635"/>
    <lineage>
        <taxon>Eukaryota</taxon>
        <taxon>Fungi</taxon>
        <taxon>Dikarya</taxon>
        <taxon>Ascomycota</taxon>
        <taxon>Pezizomycotina</taxon>
        <taxon>Dothideomycetes</taxon>
        <taxon>Dothideomycetes incertae sedis</taxon>
        <taxon>Botryosphaeriales</taxon>
        <taxon>Phyllostictaceae</taxon>
        <taxon>Phyllosticta</taxon>
    </lineage>
</organism>
<accession>A0ABR1KDE0</accession>
<dbReference type="Proteomes" id="UP001363622">
    <property type="component" value="Unassembled WGS sequence"/>
</dbReference>
<dbReference type="EMBL" id="JBBPHU010000012">
    <property type="protein sequence ID" value="KAK7511579.1"/>
    <property type="molecule type" value="Genomic_DNA"/>
</dbReference>
<proteinExistence type="predicted"/>
<protein>
    <submittedName>
        <fullName evidence="4">Myosin-binding striated muscle assembly central-domain-containing protein</fullName>
    </submittedName>
</protein>
<name>A0ABR1KDE0_9PEZI</name>
<dbReference type="InterPro" id="IPR024660">
    <property type="entry name" value="UCS_central_dom"/>
</dbReference>